<dbReference type="Proteomes" id="UP001491310">
    <property type="component" value="Unassembled WGS sequence"/>
</dbReference>
<gene>
    <name evidence="2" type="ORF">WJX75_002078</name>
</gene>
<comment type="caution">
    <text evidence="2">The sequence shown here is derived from an EMBL/GenBank/DDBJ whole genome shotgun (WGS) entry which is preliminary data.</text>
</comment>
<name>A0ABR2Z2H6_9CHLO</name>
<keyword evidence="3" id="KW-1185">Reference proteome</keyword>
<proteinExistence type="predicted"/>
<sequence length="78" mass="9194">MTSFSDREKGEELVHFRKEDERLLRKLLEKVKAQADKVDTKEAEDHAESELAKLKDILEKYKVAEKDLKALIDWKHEA</sequence>
<evidence type="ECO:0000313" key="2">
    <source>
        <dbReference type="EMBL" id="KAK9918185.1"/>
    </source>
</evidence>
<evidence type="ECO:0000256" key="1">
    <source>
        <dbReference type="SAM" id="Coils"/>
    </source>
</evidence>
<feature type="coiled-coil region" evidence="1">
    <location>
        <begin position="24"/>
        <end position="71"/>
    </location>
</feature>
<evidence type="ECO:0008006" key="4">
    <source>
        <dbReference type="Google" id="ProtNLM"/>
    </source>
</evidence>
<protein>
    <recommendedName>
        <fullName evidence="4">Tubulin-specific chaperone A</fullName>
    </recommendedName>
</protein>
<dbReference type="EMBL" id="JALJOT010000001">
    <property type="protein sequence ID" value="KAK9918185.1"/>
    <property type="molecule type" value="Genomic_DNA"/>
</dbReference>
<organism evidence="2 3">
    <name type="scientific">Coccomyxa subellipsoidea</name>
    <dbReference type="NCBI Taxonomy" id="248742"/>
    <lineage>
        <taxon>Eukaryota</taxon>
        <taxon>Viridiplantae</taxon>
        <taxon>Chlorophyta</taxon>
        <taxon>core chlorophytes</taxon>
        <taxon>Trebouxiophyceae</taxon>
        <taxon>Trebouxiophyceae incertae sedis</taxon>
        <taxon>Coccomyxaceae</taxon>
        <taxon>Coccomyxa</taxon>
    </lineage>
</organism>
<accession>A0ABR2Z2H6</accession>
<evidence type="ECO:0000313" key="3">
    <source>
        <dbReference type="Proteomes" id="UP001491310"/>
    </source>
</evidence>
<keyword evidence="1" id="KW-0175">Coiled coil</keyword>
<reference evidence="2 3" key="1">
    <citation type="journal article" date="2024" name="Nat. Commun.">
        <title>Phylogenomics reveals the evolutionary origins of lichenization in chlorophyte algae.</title>
        <authorList>
            <person name="Puginier C."/>
            <person name="Libourel C."/>
            <person name="Otte J."/>
            <person name="Skaloud P."/>
            <person name="Haon M."/>
            <person name="Grisel S."/>
            <person name="Petersen M."/>
            <person name="Berrin J.G."/>
            <person name="Delaux P.M."/>
            <person name="Dal Grande F."/>
            <person name="Keller J."/>
        </authorList>
    </citation>
    <scope>NUCLEOTIDE SEQUENCE [LARGE SCALE GENOMIC DNA]</scope>
    <source>
        <strain evidence="2 3">SAG 216-7</strain>
    </source>
</reference>